<proteinExistence type="predicted"/>
<comment type="caution">
    <text evidence="1">The sequence shown here is derived from an EMBL/GenBank/DDBJ whole genome shotgun (WGS) entry which is preliminary data.</text>
</comment>
<protein>
    <submittedName>
        <fullName evidence="1">Uncharacterized protein</fullName>
    </submittedName>
</protein>
<dbReference type="EMBL" id="VSRR010088015">
    <property type="protein sequence ID" value="MPC91510.1"/>
    <property type="molecule type" value="Genomic_DNA"/>
</dbReference>
<sequence length="47" mass="5564">MNPPRHRLMKPRYCPEVGFMRPHSTQPEVLSQILAFWMLSRGPDLNQ</sequence>
<dbReference type="AlphaFoldDB" id="A0A5B7J434"/>
<evidence type="ECO:0000313" key="1">
    <source>
        <dbReference type="EMBL" id="MPC91510.1"/>
    </source>
</evidence>
<keyword evidence="2" id="KW-1185">Reference proteome</keyword>
<name>A0A5B7J434_PORTR</name>
<gene>
    <name evidence="1" type="ORF">E2C01_086551</name>
</gene>
<reference evidence="1 2" key="1">
    <citation type="submission" date="2019-05" db="EMBL/GenBank/DDBJ databases">
        <title>Another draft genome of Portunus trituberculatus and its Hox gene families provides insights of decapod evolution.</title>
        <authorList>
            <person name="Jeong J.-H."/>
            <person name="Song I."/>
            <person name="Kim S."/>
            <person name="Choi T."/>
            <person name="Kim D."/>
            <person name="Ryu S."/>
            <person name="Kim W."/>
        </authorList>
    </citation>
    <scope>NUCLEOTIDE SEQUENCE [LARGE SCALE GENOMIC DNA]</scope>
    <source>
        <tissue evidence="1">Muscle</tissue>
    </source>
</reference>
<dbReference type="Proteomes" id="UP000324222">
    <property type="component" value="Unassembled WGS sequence"/>
</dbReference>
<organism evidence="1 2">
    <name type="scientific">Portunus trituberculatus</name>
    <name type="common">Swimming crab</name>
    <name type="synonym">Neptunus trituberculatus</name>
    <dbReference type="NCBI Taxonomy" id="210409"/>
    <lineage>
        <taxon>Eukaryota</taxon>
        <taxon>Metazoa</taxon>
        <taxon>Ecdysozoa</taxon>
        <taxon>Arthropoda</taxon>
        <taxon>Crustacea</taxon>
        <taxon>Multicrustacea</taxon>
        <taxon>Malacostraca</taxon>
        <taxon>Eumalacostraca</taxon>
        <taxon>Eucarida</taxon>
        <taxon>Decapoda</taxon>
        <taxon>Pleocyemata</taxon>
        <taxon>Brachyura</taxon>
        <taxon>Eubrachyura</taxon>
        <taxon>Portunoidea</taxon>
        <taxon>Portunidae</taxon>
        <taxon>Portuninae</taxon>
        <taxon>Portunus</taxon>
    </lineage>
</organism>
<accession>A0A5B7J434</accession>
<evidence type="ECO:0000313" key="2">
    <source>
        <dbReference type="Proteomes" id="UP000324222"/>
    </source>
</evidence>